<reference evidence="1 2" key="1">
    <citation type="submission" date="2016-02" db="EMBL/GenBank/DDBJ databases">
        <title>Complete Genome of H5569, the type strain of the newly described species Haematospirillium jordaniae.</title>
        <authorList>
            <person name="Nicholson A.C."/>
            <person name="Humrighouse B.W."/>
            <person name="Loparov V."/>
            <person name="McQuiston J.R."/>
        </authorList>
    </citation>
    <scope>NUCLEOTIDE SEQUENCE [LARGE SCALE GENOMIC DNA]</scope>
    <source>
        <strain evidence="1 2">H5569</strain>
    </source>
</reference>
<protein>
    <submittedName>
        <fullName evidence="1">Uncharacterized protein</fullName>
    </submittedName>
</protein>
<sequence>MALQQLWRTDLEQASGTRTLPDKTMRAHGLVHYAVLFCIRQITPGRFFQYGQKPELVKSVDEKPYSGFYGAIQAQCPCVAARYVVCPGYVRAGPVVKELDRAAVF</sequence>
<proteinExistence type="predicted"/>
<evidence type="ECO:0000313" key="2">
    <source>
        <dbReference type="Proteomes" id="UP000076066"/>
    </source>
</evidence>
<evidence type="ECO:0000313" key="1">
    <source>
        <dbReference type="EMBL" id="AMW34910.1"/>
    </source>
</evidence>
<keyword evidence="2" id="KW-1185">Reference proteome</keyword>
<dbReference type="Proteomes" id="UP000076066">
    <property type="component" value="Chromosome"/>
</dbReference>
<dbReference type="KEGG" id="hjo:AY555_06635"/>
<gene>
    <name evidence="1" type="ORF">AY555_06635</name>
</gene>
<dbReference type="EMBL" id="CP014525">
    <property type="protein sequence ID" value="AMW34910.1"/>
    <property type="molecule type" value="Genomic_DNA"/>
</dbReference>
<dbReference type="STRING" id="1549855.AY555_06635"/>
<name>A0A143DEG4_9PROT</name>
<dbReference type="AlphaFoldDB" id="A0A143DEG4"/>
<accession>A0A143DEG4</accession>
<organism evidence="1 2">
    <name type="scientific">Haematospirillum jordaniae</name>
    <dbReference type="NCBI Taxonomy" id="1549855"/>
    <lineage>
        <taxon>Bacteria</taxon>
        <taxon>Pseudomonadati</taxon>
        <taxon>Pseudomonadota</taxon>
        <taxon>Alphaproteobacteria</taxon>
        <taxon>Rhodospirillales</taxon>
        <taxon>Novispirillaceae</taxon>
        <taxon>Haematospirillum</taxon>
    </lineage>
</organism>